<proteinExistence type="predicted"/>
<dbReference type="GO" id="GO:0006310">
    <property type="term" value="P:DNA recombination"/>
    <property type="evidence" value="ECO:0007669"/>
    <property type="project" value="UniProtKB-KW"/>
</dbReference>
<feature type="domain" description="DDE" evidence="5">
    <location>
        <begin position="77"/>
        <end position="204"/>
    </location>
</feature>
<keyword evidence="2" id="KW-0815">Transposition</keyword>
<comment type="caution">
    <text evidence="6">The sequence shown here is derived from an EMBL/GenBank/DDBJ whole genome shotgun (WGS) entry which is preliminary data.</text>
</comment>
<keyword evidence="4" id="KW-0233">DNA recombination</keyword>
<name>A0AAW9DMI3_ACIAO</name>
<dbReference type="GO" id="GO:0003677">
    <property type="term" value="F:DNA binding"/>
    <property type="evidence" value="ECO:0007669"/>
    <property type="project" value="UniProtKB-KW"/>
</dbReference>
<dbReference type="SUPFAM" id="SSF53098">
    <property type="entry name" value="Ribonuclease H-like"/>
    <property type="match status" value="1"/>
</dbReference>
<reference evidence="6 7" key="1">
    <citation type="submission" date="2023-11" db="EMBL/GenBank/DDBJ databases">
        <title>MicrobeMod: A computational toolkit for identifying prokaryotic methylation and restriction-modification with nanopore sequencing.</title>
        <authorList>
            <person name="Crits-Christoph A."/>
            <person name="Kang S.C."/>
            <person name="Lee H."/>
            <person name="Ostrov N."/>
        </authorList>
    </citation>
    <scope>NUCLEOTIDE SEQUENCE [LARGE SCALE GENOMIC DNA]</scope>
    <source>
        <strain evidence="6 7">DSMZ 700</strain>
    </source>
</reference>
<dbReference type="InterPro" id="IPR052183">
    <property type="entry name" value="IS_Transposase"/>
</dbReference>
<comment type="function">
    <text evidence="1">Involved in the transposition of the insertion sequence.</text>
</comment>
<evidence type="ECO:0000256" key="1">
    <source>
        <dbReference type="ARBA" id="ARBA00002286"/>
    </source>
</evidence>
<dbReference type="Gene3D" id="3.30.420.10">
    <property type="entry name" value="Ribonuclease H-like superfamily/Ribonuclease H"/>
    <property type="match status" value="1"/>
</dbReference>
<dbReference type="InterPro" id="IPR036397">
    <property type="entry name" value="RNaseH_sf"/>
</dbReference>
<keyword evidence="3" id="KW-0238">DNA-binding</keyword>
<evidence type="ECO:0000256" key="4">
    <source>
        <dbReference type="ARBA" id="ARBA00023172"/>
    </source>
</evidence>
<protein>
    <submittedName>
        <fullName evidence="6">IS6 family transposase</fullName>
    </submittedName>
</protein>
<keyword evidence="7" id="KW-1185">Reference proteome</keyword>
<dbReference type="Proteomes" id="UP001279553">
    <property type="component" value="Unassembled WGS sequence"/>
</dbReference>
<dbReference type="NCBIfam" id="NF033587">
    <property type="entry name" value="transpos_IS6"/>
    <property type="match status" value="1"/>
</dbReference>
<dbReference type="EMBL" id="JAWXYB010000018">
    <property type="protein sequence ID" value="MDX5929807.1"/>
    <property type="molecule type" value="Genomic_DNA"/>
</dbReference>
<evidence type="ECO:0000256" key="2">
    <source>
        <dbReference type="ARBA" id="ARBA00022578"/>
    </source>
</evidence>
<sequence length="236" mass="27830">MMDLTLPLRLKGYRFPRSVIAYAVWSYYRFNLSLRDVEDLLAARGVTVSYETIRAWVDRFGPQMASQIRCDRPPAGDKWHIDEMVITIGGEPHWLWRAVDNRGDVLEILVQKRRNADAARRFLRKLMRRWGQPRVVVTDKLRSYNVALRTDCRSADQRSHKRLNNRIEASHRHTRRREKIMGRFKSPGHAQRFLATHDQITSVFRPKRHRLSARSFRHARADAFLLWADYAPNLAA</sequence>
<dbReference type="AlphaFoldDB" id="A0AAW9DMI3"/>
<evidence type="ECO:0000313" key="6">
    <source>
        <dbReference type="EMBL" id="MDX5929807.1"/>
    </source>
</evidence>
<dbReference type="PANTHER" id="PTHR35528">
    <property type="entry name" value="BLL1675 PROTEIN"/>
    <property type="match status" value="1"/>
</dbReference>
<dbReference type="RefSeq" id="WP_319612799.1">
    <property type="nucleotide sequence ID" value="NZ_JAWXYB010000018.1"/>
</dbReference>
<dbReference type="InterPro" id="IPR047930">
    <property type="entry name" value="Transpos_IS6"/>
</dbReference>
<evidence type="ECO:0000313" key="7">
    <source>
        <dbReference type="Proteomes" id="UP001279553"/>
    </source>
</evidence>
<organism evidence="6 7">
    <name type="scientific">Acidiphilium acidophilum</name>
    <name type="common">Thiobacillus acidophilus</name>
    <dbReference type="NCBI Taxonomy" id="76588"/>
    <lineage>
        <taxon>Bacteria</taxon>
        <taxon>Pseudomonadati</taxon>
        <taxon>Pseudomonadota</taxon>
        <taxon>Alphaproteobacteria</taxon>
        <taxon>Acetobacterales</taxon>
        <taxon>Acidocellaceae</taxon>
        <taxon>Acidiphilium</taxon>
    </lineage>
</organism>
<dbReference type="InterPro" id="IPR032874">
    <property type="entry name" value="DDE_dom"/>
</dbReference>
<gene>
    <name evidence="6" type="ORF">SIL87_03410</name>
</gene>
<dbReference type="InterPro" id="IPR012337">
    <property type="entry name" value="RNaseH-like_sf"/>
</dbReference>
<accession>A0AAW9DMI3</accession>
<dbReference type="PANTHER" id="PTHR35528:SF3">
    <property type="entry name" value="BLL1675 PROTEIN"/>
    <property type="match status" value="1"/>
</dbReference>
<evidence type="ECO:0000256" key="3">
    <source>
        <dbReference type="ARBA" id="ARBA00023125"/>
    </source>
</evidence>
<dbReference type="GO" id="GO:0032196">
    <property type="term" value="P:transposition"/>
    <property type="evidence" value="ECO:0007669"/>
    <property type="project" value="UniProtKB-KW"/>
</dbReference>
<dbReference type="Pfam" id="PF13610">
    <property type="entry name" value="DDE_Tnp_IS240"/>
    <property type="match status" value="1"/>
</dbReference>
<evidence type="ECO:0000259" key="5">
    <source>
        <dbReference type="Pfam" id="PF13610"/>
    </source>
</evidence>